<protein>
    <recommendedName>
        <fullName evidence="1">Sacsin/Nov domain-containing protein</fullName>
    </recommendedName>
</protein>
<accession>A0A1N5TYF5</accession>
<organism evidence="2 3">
    <name type="scientific">Micromonospora cremea</name>
    <dbReference type="NCBI Taxonomy" id="709881"/>
    <lineage>
        <taxon>Bacteria</taxon>
        <taxon>Bacillati</taxon>
        <taxon>Actinomycetota</taxon>
        <taxon>Actinomycetes</taxon>
        <taxon>Micromonosporales</taxon>
        <taxon>Micromonosporaceae</taxon>
        <taxon>Micromonospora</taxon>
    </lineage>
</organism>
<dbReference type="STRING" id="709881.SAMN04489832_0467"/>
<dbReference type="Pfam" id="PF25794">
    <property type="entry name" value="SACS"/>
    <property type="match status" value="1"/>
</dbReference>
<dbReference type="PANTHER" id="PTHR32387:SF0">
    <property type="entry name" value="PROTEIN NO VEIN"/>
    <property type="match status" value="1"/>
</dbReference>
<dbReference type="InterPro" id="IPR036890">
    <property type="entry name" value="HATPase_C_sf"/>
</dbReference>
<dbReference type="InterPro" id="IPR058210">
    <property type="entry name" value="SACS/Nov_dom"/>
</dbReference>
<dbReference type="NCBIfam" id="NF047352">
    <property type="entry name" value="P_loop_sacsin"/>
    <property type="match status" value="1"/>
</dbReference>
<gene>
    <name evidence="2" type="ORF">SAMN04489832_0467</name>
</gene>
<dbReference type="PANTHER" id="PTHR32387">
    <property type="entry name" value="WU:FJ29H11"/>
    <property type="match status" value="1"/>
</dbReference>
<reference evidence="3" key="1">
    <citation type="submission" date="2016-12" db="EMBL/GenBank/DDBJ databases">
        <authorList>
            <person name="Varghese N."/>
            <person name="Submissions S."/>
        </authorList>
    </citation>
    <scope>NUCLEOTIDE SEQUENCE [LARGE SCALE GENOMIC DNA]</scope>
    <source>
        <strain evidence="3">DSM 45599</strain>
    </source>
</reference>
<dbReference type="Gene3D" id="3.30.565.10">
    <property type="entry name" value="Histidine kinase-like ATPase, C-terminal domain"/>
    <property type="match status" value="1"/>
</dbReference>
<dbReference type="AlphaFoldDB" id="A0A1N5TYF5"/>
<feature type="domain" description="Sacsin/Nov" evidence="1">
    <location>
        <begin position="29"/>
        <end position="117"/>
    </location>
</feature>
<evidence type="ECO:0000313" key="2">
    <source>
        <dbReference type="EMBL" id="SIM53544.1"/>
    </source>
</evidence>
<dbReference type="EMBL" id="FSQT01000001">
    <property type="protein sequence ID" value="SIM53544.1"/>
    <property type="molecule type" value="Genomic_DNA"/>
</dbReference>
<sequence>MTSDYARIRQENIREYGEGTRHLGFLQRLYADRTHFIFELLQNAEDARATQVSFVLEPERLIVSHDGRPFDEADVRGICGVGESTKDGDLTAIGRFGIGFKAVYAYTTMPEVHSGDEHLRIRHYVRPEPADPHEEVADDCTVFVFPFDRPDVPAESAYEEISDGLWDLDSVALLFLHNIQSLSFECDDGSFRMSRIRDENDPTRVALECQVDGDVSETEHWWVYGRTMDREDLAGRRVEVAFQRSGPEAGAPFERPGSSPLVAYFPTDKETRLGFLLQAPFRTTPARDNVPERDPLNIALIDEATGLLVNALQTLRDDGLLDLDVLDALPIDPGAFPEGGLLRRLFDGVRDALRDEGEAFFPTADGGFYVSIDLLRLPRGAGIRELLSPELLGRLVGADEPVCWPPAELSYERHRTLWDYLNRELGVAVITPDWLVGHLNPEFLSTADDGWLIRLYAVLARSPHLLSQLRRMPSLIRLEDGSHAAAFGADDRPGAYLPGPTPSEYPTVRRTIVADATARHFLTSLGLKEPDLVDEVLDKVLPRYRGSTVSVDDTRHRQDLDMIQQALRDVSRERRSALVEQLRQTAIVRARASNGTATAYRLPRGCYWADEDLEHYFKPTTRWFLGEDYEPYRAMLTELGVSEHVYVAERLATAAGYVVDAHFRGFHQRGIRGFDPDLDVDGLDAALANPDLRRSAYVWNRLLARRADRLRGFVETATRATYENATRRRKVTLPYRYATEHAWLPAPAGGWARPDELCLEDLPAEFQRHQGLADALGMISSEVEQLSSHVGLPVDMLRFLAENPEIRTELERKMAKALATAKPSTENISEVVAALDYAAELASAFARPSDGVAFDDDAPAHGHGQIGVPDLRRQRTVVDIADAREAEPLPADRHRVLPRKVWDAKDTAVRPFLMEQYAGRCQICDDTFPKRDGQPYFEAVSLVPYTKAAWVDRPGNALCLCATCAAKLLHGDVAGLDVLDQIRSWRTKVDGGDEAVLHLVLCGQPHTLNYTEKHLLDLQILLTEAEMTHDRYLQAPEGLAAAQAGGDHP</sequence>
<evidence type="ECO:0000313" key="3">
    <source>
        <dbReference type="Proteomes" id="UP000185124"/>
    </source>
</evidence>
<keyword evidence="3" id="KW-1185">Reference proteome</keyword>
<dbReference type="InterPro" id="IPR052957">
    <property type="entry name" value="Auxin_embryo_med"/>
</dbReference>
<name>A0A1N5TYF5_9ACTN</name>
<dbReference type="SUPFAM" id="SSF55874">
    <property type="entry name" value="ATPase domain of HSP90 chaperone/DNA topoisomerase II/histidine kinase"/>
    <property type="match status" value="1"/>
</dbReference>
<evidence type="ECO:0000259" key="1">
    <source>
        <dbReference type="Pfam" id="PF25794"/>
    </source>
</evidence>
<proteinExistence type="predicted"/>
<dbReference type="Proteomes" id="UP000185124">
    <property type="component" value="Unassembled WGS sequence"/>
</dbReference>